<dbReference type="GO" id="GO:0016810">
    <property type="term" value="F:hydrolase activity, acting on carbon-nitrogen (but not peptide) bonds"/>
    <property type="evidence" value="ECO:0007669"/>
    <property type="project" value="InterPro"/>
</dbReference>
<dbReference type="InterPro" id="IPR032466">
    <property type="entry name" value="Metal_Hydrolase"/>
</dbReference>
<accession>A0A327ZFL5</accession>
<feature type="domain" description="Amidohydrolase 3" evidence="1">
    <location>
        <begin position="51"/>
        <end position="539"/>
    </location>
</feature>
<dbReference type="Pfam" id="PF07969">
    <property type="entry name" value="Amidohydro_3"/>
    <property type="match status" value="1"/>
</dbReference>
<evidence type="ECO:0000313" key="2">
    <source>
        <dbReference type="EMBL" id="RAK38265.1"/>
    </source>
</evidence>
<dbReference type="AlphaFoldDB" id="A0A327ZFL5"/>
<proteinExistence type="predicted"/>
<dbReference type="Gene3D" id="3.20.20.140">
    <property type="entry name" value="Metal-dependent hydrolases"/>
    <property type="match status" value="1"/>
</dbReference>
<evidence type="ECO:0000313" key="3">
    <source>
        <dbReference type="Proteomes" id="UP000249341"/>
    </source>
</evidence>
<dbReference type="EMBL" id="QLMJ01000005">
    <property type="protein sequence ID" value="RAK38265.1"/>
    <property type="molecule type" value="Genomic_DNA"/>
</dbReference>
<protein>
    <recommendedName>
        <fullName evidence="1">Amidohydrolase 3 domain-containing protein</fullName>
    </recommendedName>
</protein>
<dbReference type="InterPro" id="IPR013108">
    <property type="entry name" value="Amidohydro_3"/>
</dbReference>
<dbReference type="SUPFAM" id="SSF51338">
    <property type="entry name" value="Composite domain of metallo-dependent hydrolases"/>
    <property type="match status" value="1"/>
</dbReference>
<dbReference type="CDD" id="cd01300">
    <property type="entry name" value="YtcJ_like"/>
    <property type="match status" value="1"/>
</dbReference>
<reference evidence="2 3" key="1">
    <citation type="submission" date="2018-06" db="EMBL/GenBank/DDBJ databases">
        <title>Genomic Encyclopedia of Type Strains, Phase III (KMG-III): the genomes of soil and plant-associated and newly described type strains.</title>
        <authorList>
            <person name="Whitman W."/>
        </authorList>
    </citation>
    <scope>NUCLEOTIDE SEQUENCE [LARGE SCALE GENOMIC DNA]</scope>
    <source>
        <strain evidence="2 3">CGMCC 4.7090</strain>
    </source>
</reference>
<dbReference type="InterPro" id="IPR033932">
    <property type="entry name" value="YtcJ-like"/>
</dbReference>
<gene>
    <name evidence="2" type="ORF">B0I29_105213</name>
</gene>
<evidence type="ECO:0000259" key="1">
    <source>
        <dbReference type="Pfam" id="PF07969"/>
    </source>
</evidence>
<dbReference type="Gene3D" id="2.30.40.10">
    <property type="entry name" value="Urease, subunit C, domain 1"/>
    <property type="match status" value="1"/>
</dbReference>
<dbReference type="InterPro" id="IPR011059">
    <property type="entry name" value="Metal-dep_hydrolase_composite"/>
</dbReference>
<dbReference type="Proteomes" id="UP000249341">
    <property type="component" value="Unassembled WGS sequence"/>
</dbReference>
<dbReference type="SUPFAM" id="SSF51556">
    <property type="entry name" value="Metallo-dependent hydrolases"/>
    <property type="match status" value="1"/>
</dbReference>
<sequence>MNVDLILTGGRVFGNGVSDAIAISGNRIQSVGDSAGILSQAGPETRIIHTGDRMVMPGFQDAHVHPLAAGLLEMWCDLRPAADTAGYADLIRDYAARHPELPWIVGGGWYSAFFPGDEPTAAELDRIVPDRPVYLLGSDLHDAWVNSAALSAAGITAGTPDPAGGRIARTTGGAPAGTLHEAAADLVARHLPPLDDATVRQALLTAQRTLHRNGITAWQDALVGAYLGLPDPLPQYLELARRGELTGRVTLALWWDPARGPEQVPELRERRAAADSAGLSAGHVKIMQDGICENGWAALLSPYLDRAVTRPGRLSAGELTEAVVALDRAGFAVHFHAVGDRAVRECLDAVAVARRDPEARHGRHQIAHVQLVADADLPRFAELGVTAIVQPLWAAEIPGMRERYDKMIGPERTGRQYPFGSLLRAGAALAAGSDWPVSSPNPLWGAYVAATRLPALASAPWLGPGFTGVPFNPGERISGTEILHAYTSGSAQVTHGTAALTPGSPADLVVLDRDVVALGDESLGEAVVDLTIREGACVYDRRGEWT</sequence>
<dbReference type="PANTHER" id="PTHR22642">
    <property type="entry name" value="IMIDAZOLONEPROPIONASE"/>
    <property type="match status" value="1"/>
</dbReference>
<dbReference type="OrthoDB" id="3173428at2"/>
<dbReference type="Gene3D" id="3.10.310.70">
    <property type="match status" value="1"/>
</dbReference>
<keyword evidence="3" id="KW-1185">Reference proteome</keyword>
<dbReference type="PANTHER" id="PTHR22642:SF2">
    <property type="entry name" value="PROTEIN LONG AFTER FAR-RED 3"/>
    <property type="match status" value="1"/>
</dbReference>
<comment type="caution">
    <text evidence="2">The sequence shown here is derived from an EMBL/GenBank/DDBJ whole genome shotgun (WGS) entry which is preliminary data.</text>
</comment>
<name>A0A327ZFL5_9ACTN</name>
<organism evidence="2 3">
    <name type="scientific">Actinoplanes lutulentus</name>
    <dbReference type="NCBI Taxonomy" id="1287878"/>
    <lineage>
        <taxon>Bacteria</taxon>
        <taxon>Bacillati</taxon>
        <taxon>Actinomycetota</taxon>
        <taxon>Actinomycetes</taxon>
        <taxon>Micromonosporales</taxon>
        <taxon>Micromonosporaceae</taxon>
        <taxon>Actinoplanes</taxon>
    </lineage>
</organism>